<sequence>MKGYIGQSITEPILDYGPPINIIDLDDGRRAYQWNIVESGIIPISGPNTTTYVPYADSCIHTLTARKVGTDYIVEEHRQTSVFCD</sequence>
<protein>
    <submittedName>
        <fullName evidence="1">Uncharacterized protein</fullName>
    </submittedName>
</protein>
<organism evidence="1 2">
    <name type="scientific">Thalassospira indica</name>
    <dbReference type="NCBI Taxonomy" id="1891279"/>
    <lineage>
        <taxon>Bacteria</taxon>
        <taxon>Pseudomonadati</taxon>
        <taxon>Pseudomonadota</taxon>
        <taxon>Alphaproteobacteria</taxon>
        <taxon>Rhodospirillales</taxon>
        <taxon>Thalassospiraceae</taxon>
        <taxon>Thalassospira</taxon>
    </lineage>
</organism>
<name>A0ABN5NR93_9PROT</name>
<dbReference type="Proteomes" id="UP000256971">
    <property type="component" value="Chromosome"/>
</dbReference>
<proteinExistence type="predicted"/>
<evidence type="ECO:0000313" key="1">
    <source>
        <dbReference type="EMBL" id="AXO16941.1"/>
    </source>
</evidence>
<dbReference type="RefSeq" id="WP_064788616.1">
    <property type="nucleotide sequence ID" value="NZ_CP031555.1"/>
</dbReference>
<keyword evidence="2" id="KW-1185">Reference proteome</keyword>
<accession>A0ABN5NR93</accession>
<dbReference type="EMBL" id="CP031555">
    <property type="protein sequence ID" value="AXO16941.1"/>
    <property type="molecule type" value="Genomic_DNA"/>
</dbReference>
<reference evidence="1 2" key="1">
    <citation type="submission" date="2018-08" db="EMBL/GenBank/DDBJ databases">
        <title>Complete genome sequence of type strain Thalassospira indica MCCC 1A01103T, isolated from isolated from deep seawater of the Indian Ocean.</title>
        <authorList>
            <person name="Liu Y."/>
        </authorList>
    </citation>
    <scope>NUCLEOTIDE SEQUENCE [LARGE SCALE GENOMIC DNA]</scope>
    <source>
        <strain evidence="1 2">PB8BT</strain>
    </source>
</reference>
<gene>
    <name evidence="1" type="ORF">DY252_16655</name>
</gene>
<evidence type="ECO:0000313" key="2">
    <source>
        <dbReference type="Proteomes" id="UP000256971"/>
    </source>
</evidence>